<reference evidence="3 4" key="1">
    <citation type="journal article" date="2021" name="Sci. Rep.">
        <title>Chromosome anchoring in Senegalese sole (Solea senegalensis) reveals sex-associated markers and genome rearrangements in flatfish.</title>
        <authorList>
            <person name="Guerrero-Cozar I."/>
            <person name="Gomez-Garrido J."/>
            <person name="Berbel C."/>
            <person name="Martinez-Blanch J.F."/>
            <person name="Alioto T."/>
            <person name="Claros M.G."/>
            <person name="Gagnaire P.A."/>
            <person name="Manchado M."/>
        </authorList>
    </citation>
    <scope>NUCLEOTIDE SEQUENCE [LARGE SCALE GENOMIC DNA]</scope>
    <source>
        <strain evidence="3">Sse05_10M</strain>
    </source>
</reference>
<proteinExistence type="predicted"/>
<evidence type="ECO:0000313" key="3">
    <source>
        <dbReference type="EMBL" id="KAG7506233.1"/>
    </source>
</evidence>
<organism evidence="3 4">
    <name type="scientific">Solea senegalensis</name>
    <name type="common">Senegalese sole</name>
    <dbReference type="NCBI Taxonomy" id="28829"/>
    <lineage>
        <taxon>Eukaryota</taxon>
        <taxon>Metazoa</taxon>
        <taxon>Chordata</taxon>
        <taxon>Craniata</taxon>
        <taxon>Vertebrata</taxon>
        <taxon>Euteleostomi</taxon>
        <taxon>Actinopterygii</taxon>
        <taxon>Neopterygii</taxon>
        <taxon>Teleostei</taxon>
        <taxon>Neoteleostei</taxon>
        <taxon>Acanthomorphata</taxon>
        <taxon>Carangaria</taxon>
        <taxon>Pleuronectiformes</taxon>
        <taxon>Pleuronectoidei</taxon>
        <taxon>Soleidae</taxon>
        <taxon>Solea</taxon>
    </lineage>
</organism>
<dbReference type="Proteomes" id="UP000693946">
    <property type="component" value="Linkage Group LG19"/>
</dbReference>
<name>A0AAV6RNI1_SOLSE</name>
<keyword evidence="4" id="KW-1185">Reference proteome</keyword>
<feature type="transmembrane region" description="Helical" evidence="2">
    <location>
        <begin position="7"/>
        <end position="24"/>
    </location>
</feature>
<protein>
    <submittedName>
        <fullName evidence="3">Uncharacterized protein</fullName>
    </submittedName>
</protein>
<accession>A0AAV6RNI1</accession>
<keyword evidence="2" id="KW-1133">Transmembrane helix</keyword>
<feature type="region of interest" description="Disordered" evidence="1">
    <location>
        <begin position="78"/>
        <end position="99"/>
    </location>
</feature>
<evidence type="ECO:0000313" key="4">
    <source>
        <dbReference type="Proteomes" id="UP000693946"/>
    </source>
</evidence>
<gene>
    <name evidence="3" type="ORF">JOB18_050021</name>
</gene>
<dbReference type="EMBL" id="JAGKHQ010000011">
    <property type="protein sequence ID" value="KAG7506233.1"/>
    <property type="molecule type" value="Genomic_DNA"/>
</dbReference>
<sequence>MVISTGCLITFQINLFVVVWFSFFRKRCHNDSCLRLRKKAMNLQNTDPECRDMWETASEDSSSDDDCVASICLRLSNRPEDEEEEEEGEEVVVGGTLEI</sequence>
<comment type="caution">
    <text evidence="3">The sequence shown here is derived from an EMBL/GenBank/DDBJ whole genome shotgun (WGS) entry which is preliminary data.</text>
</comment>
<evidence type="ECO:0000256" key="1">
    <source>
        <dbReference type="SAM" id="MobiDB-lite"/>
    </source>
</evidence>
<keyword evidence="2" id="KW-0472">Membrane</keyword>
<keyword evidence="2" id="KW-0812">Transmembrane</keyword>
<dbReference type="AlphaFoldDB" id="A0AAV6RNI1"/>
<feature type="compositionally biased region" description="Acidic residues" evidence="1">
    <location>
        <begin position="80"/>
        <end position="90"/>
    </location>
</feature>
<evidence type="ECO:0000256" key="2">
    <source>
        <dbReference type="SAM" id="Phobius"/>
    </source>
</evidence>